<reference evidence="4 5" key="1">
    <citation type="submission" date="2020-08" db="EMBL/GenBank/DDBJ databases">
        <title>Genomic Encyclopedia of Type Strains, Phase IV (KMG-IV): sequencing the most valuable type-strain genomes for metagenomic binning, comparative biology and taxonomic classification.</title>
        <authorList>
            <person name="Goeker M."/>
        </authorList>
    </citation>
    <scope>NUCLEOTIDE SEQUENCE [LARGE SCALE GENOMIC DNA]</scope>
    <source>
        <strain evidence="4 5">DSM 24194</strain>
    </source>
</reference>
<feature type="domain" description="TPM" evidence="3">
    <location>
        <begin position="40"/>
        <end position="161"/>
    </location>
</feature>
<evidence type="ECO:0000313" key="5">
    <source>
        <dbReference type="Proteomes" id="UP000578569"/>
    </source>
</evidence>
<feature type="chain" id="PRO_5032440952" description="TPM domain-containing protein" evidence="2">
    <location>
        <begin position="26"/>
        <end position="288"/>
    </location>
</feature>
<evidence type="ECO:0000256" key="1">
    <source>
        <dbReference type="SAM" id="Phobius"/>
    </source>
</evidence>
<dbReference type="PANTHER" id="PTHR30373">
    <property type="entry name" value="UPF0603 PROTEIN YGCG"/>
    <property type="match status" value="1"/>
</dbReference>
<dbReference type="InterPro" id="IPR007621">
    <property type="entry name" value="TPM_dom"/>
</dbReference>
<dbReference type="Proteomes" id="UP000578569">
    <property type="component" value="Unassembled WGS sequence"/>
</dbReference>
<dbReference type="EMBL" id="JACICF010000001">
    <property type="protein sequence ID" value="MBB3764125.1"/>
    <property type="molecule type" value="Genomic_DNA"/>
</dbReference>
<evidence type="ECO:0000259" key="3">
    <source>
        <dbReference type="Pfam" id="PF04536"/>
    </source>
</evidence>
<comment type="caution">
    <text evidence="4">The sequence shown here is derived from an EMBL/GenBank/DDBJ whole genome shotgun (WGS) entry which is preliminary data.</text>
</comment>
<keyword evidence="1" id="KW-1133">Transmembrane helix</keyword>
<keyword evidence="5" id="KW-1185">Reference proteome</keyword>
<feature type="transmembrane region" description="Helical" evidence="1">
    <location>
        <begin position="191"/>
        <end position="212"/>
    </location>
</feature>
<sequence length="288" mass="30464">MNRPLGALLAGWALLLAALGQPAYAQDIDFPPTPENSWILDQGQFLTDAEELALNRKLQASFDASGRPIYIVTVPNLQGRTIEEYGYRLGREWGIGDAEEDNGVLLTIAREERRMRIDTGYGARVFLPDIIAGRIIRNDITPLFKQGQFAAGIDAGVDSMLEALALSPEEAQRRADELAAQRDEMSGDAKGAAAMGVIVNILVFMFIFLAIARRAGGKRYKGKKGRRRRGRGMDAGDMAVFLWGLDAITRSATRGGGGFGGGFGGGGGGFGGGFGGGSFGGGGASGGW</sequence>
<keyword evidence="1" id="KW-0812">Transmembrane</keyword>
<gene>
    <name evidence="4" type="ORF">FHS50_001148</name>
</gene>
<keyword evidence="2" id="KW-0732">Signal</keyword>
<name>A0A839Z3I3_9SPHN</name>
<protein>
    <recommendedName>
        <fullName evidence="3">TPM domain-containing protein</fullName>
    </recommendedName>
</protein>
<accession>A0A839Z3I3</accession>
<dbReference type="PANTHER" id="PTHR30373:SF2">
    <property type="entry name" value="UPF0603 PROTEIN YGCG"/>
    <property type="match status" value="1"/>
</dbReference>
<evidence type="ECO:0000313" key="4">
    <source>
        <dbReference type="EMBL" id="MBB3764125.1"/>
    </source>
</evidence>
<dbReference type="RefSeq" id="WP_183933409.1">
    <property type="nucleotide sequence ID" value="NZ_JACICF010000001.1"/>
</dbReference>
<evidence type="ECO:0000256" key="2">
    <source>
        <dbReference type="SAM" id="SignalP"/>
    </source>
</evidence>
<feature type="signal peptide" evidence="2">
    <location>
        <begin position="1"/>
        <end position="25"/>
    </location>
</feature>
<dbReference type="Gene3D" id="3.10.310.50">
    <property type="match status" value="1"/>
</dbReference>
<proteinExistence type="predicted"/>
<keyword evidence="1" id="KW-0472">Membrane</keyword>
<dbReference type="AlphaFoldDB" id="A0A839Z3I3"/>
<dbReference type="Pfam" id="PF04536">
    <property type="entry name" value="TPM_phosphatase"/>
    <property type="match status" value="1"/>
</dbReference>
<organism evidence="4 5">
    <name type="scientific">Sphingomicrobium lutaoense</name>
    <dbReference type="NCBI Taxonomy" id="515949"/>
    <lineage>
        <taxon>Bacteria</taxon>
        <taxon>Pseudomonadati</taxon>
        <taxon>Pseudomonadota</taxon>
        <taxon>Alphaproteobacteria</taxon>
        <taxon>Sphingomonadales</taxon>
        <taxon>Sphingomonadaceae</taxon>
        <taxon>Sphingomicrobium</taxon>
    </lineage>
</organism>